<organism evidence="3 4">
    <name type="scientific">Sphingobacterium lactis</name>
    <dbReference type="NCBI Taxonomy" id="797291"/>
    <lineage>
        <taxon>Bacteria</taxon>
        <taxon>Pseudomonadati</taxon>
        <taxon>Bacteroidota</taxon>
        <taxon>Sphingobacteriia</taxon>
        <taxon>Sphingobacteriales</taxon>
        <taxon>Sphingobacteriaceae</taxon>
        <taxon>Sphingobacterium</taxon>
    </lineage>
</organism>
<dbReference type="SUPFAM" id="SSF51556">
    <property type="entry name" value="Metallo-dependent hydrolases"/>
    <property type="match status" value="1"/>
</dbReference>
<keyword evidence="4" id="KW-1185">Reference proteome</keyword>
<proteinExistence type="inferred from homology"/>
<feature type="domain" description="Amidohydrolase-related" evidence="2">
    <location>
        <begin position="3"/>
        <end position="275"/>
    </location>
</feature>
<dbReference type="Pfam" id="PF04909">
    <property type="entry name" value="Amidohydro_2"/>
    <property type="match status" value="1"/>
</dbReference>
<evidence type="ECO:0000313" key="4">
    <source>
        <dbReference type="Proteomes" id="UP000236731"/>
    </source>
</evidence>
<accession>A0A1H5XZU1</accession>
<dbReference type="InterPro" id="IPR052350">
    <property type="entry name" value="Metallo-dep_Lactonases"/>
</dbReference>
<name>A0A1H5XZU1_9SPHI</name>
<evidence type="ECO:0000313" key="3">
    <source>
        <dbReference type="EMBL" id="SEG17221.1"/>
    </source>
</evidence>
<dbReference type="InterPro" id="IPR032466">
    <property type="entry name" value="Metal_Hydrolase"/>
</dbReference>
<gene>
    <name evidence="3" type="ORF">SAMN05421877_105182</name>
</gene>
<dbReference type="Proteomes" id="UP000236731">
    <property type="component" value="Unassembled WGS sequence"/>
</dbReference>
<comment type="similarity">
    <text evidence="1">Belongs to the metallo-dependent hydrolases superfamily.</text>
</comment>
<evidence type="ECO:0000259" key="2">
    <source>
        <dbReference type="Pfam" id="PF04909"/>
    </source>
</evidence>
<dbReference type="EMBL" id="FNUT01000005">
    <property type="protein sequence ID" value="SEG17221.1"/>
    <property type="molecule type" value="Genomic_DNA"/>
</dbReference>
<dbReference type="InterPro" id="IPR006680">
    <property type="entry name" value="Amidohydro-rel"/>
</dbReference>
<evidence type="ECO:0000256" key="1">
    <source>
        <dbReference type="ARBA" id="ARBA00038310"/>
    </source>
</evidence>
<protein>
    <submittedName>
        <fullName evidence="3">L-fuconolactonase</fullName>
    </submittedName>
</protein>
<dbReference type="PANTHER" id="PTHR43569">
    <property type="entry name" value="AMIDOHYDROLASE"/>
    <property type="match status" value="1"/>
</dbReference>
<dbReference type="GO" id="GO:0016787">
    <property type="term" value="F:hydrolase activity"/>
    <property type="evidence" value="ECO:0007669"/>
    <property type="project" value="InterPro"/>
</dbReference>
<sequence length="276" mass="31823">MRIDAHQHFWLFDQERDAWITAAMERIQRNFLPNDISMTLKENGFDGVVAVQASQSLQENRFLLELAQVYKLIKGIVGWVDLRSPEVEQQLAQFADQDLIKGYRHVVEGEEDPDFLHRDEFLRGIAALTEHGYTYDLLIRPWHYESTLKCVAANPQQAFMLDHIAKPPIKTQEFSAWAAFIEKLASFSNVHCKVSGLGTEADWKHWKLDHFTEYLEHVFGCFGKGRLVFGSDWPVCLLAGEYSDSLNIVEHHLRDFSSEELAGFWGDNAVKFYGLK</sequence>
<dbReference type="RefSeq" id="WP_103906089.1">
    <property type="nucleotide sequence ID" value="NZ_CP049246.1"/>
</dbReference>
<reference evidence="4" key="1">
    <citation type="submission" date="2016-10" db="EMBL/GenBank/DDBJ databases">
        <authorList>
            <person name="Varghese N."/>
            <person name="Submissions S."/>
        </authorList>
    </citation>
    <scope>NUCLEOTIDE SEQUENCE [LARGE SCALE GENOMIC DNA]</scope>
    <source>
        <strain evidence="4">DSM 22361</strain>
    </source>
</reference>
<dbReference type="OrthoDB" id="5450317at2"/>
<dbReference type="Gene3D" id="3.20.20.140">
    <property type="entry name" value="Metal-dependent hydrolases"/>
    <property type="match status" value="1"/>
</dbReference>
<dbReference type="PANTHER" id="PTHR43569:SF2">
    <property type="entry name" value="AMIDOHYDROLASE-RELATED DOMAIN-CONTAINING PROTEIN"/>
    <property type="match status" value="1"/>
</dbReference>
<dbReference type="AlphaFoldDB" id="A0A1H5XZU1"/>